<name>C9ZCL1_STRSW</name>
<feature type="transmembrane region" description="Helical" evidence="2">
    <location>
        <begin position="266"/>
        <end position="288"/>
    </location>
</feature>
<proteinExistence type="predicted"/>
<dbReference type="EMBL" id="FN554889">
    <property type="protein sequence ID" value="CBG74800.1"/>
    <property type="molecule type" value="Genomic_DNA"/>
</dbReference>
<gene>
    <name evidence="3" type="ordered locus">SCAB_78351</name>
</gene>
<evidence type="ECO:0000256" key="2">
    <source>
        <dbReference type="SAM" id="Phobius"/>
    </source>
</evidence>
<dbReference type="KEGG" id="scb:SCAB_78351"/>
<protein>
    <submittedName>
        <fullName evidence="3">Putative integral membrane protein</fullName>
    </submittedName>
</protein>
<keyword evidence="2" id="KW-0472">Membrane</keyword>
<evidence type="ECO:0000256" key="1">
    <source>
        <dbReference type="SAM" id="MobiDB-lite"/>
    </source>
</evidence>
<keyword evidence="2" id="KW-0812">Transmembrane</keyword>
<sequence>MSAPSAASTAAKATDTGAGTTPATAVGTSAPAHSVPPNRRMAAVIVLIPLVAALALWAFAWPNARTAPRDLPLGVAGPATAVTQVEKQLAHREGAFEIHRYADETAAREAIEDRTVYGAVVVTQAGPKLLTASAASPMVAQLLQQAVTQQAAEEGVRVAITDVVATSPNDPRGAAFGAGVLPLALAGTASGAMVTLLGLRRGRAAGALVGAAVLVGLAATAITESWLGVLGGHWWAEAGVLSLTTLAVGGTVAGFASLLGKPGMGLGALLIVFVGNPFAGAATAPQLLPEPAGALGRLLPPGAGVSLLRSVSFFDGAAALAPALVLTAWAAFGLTAVLLGHLLRRAPKPAERTATEPAPAPVPAG</sequence>
<feature type="transmembrane region" description="Helical" evidence="2">
    <location>
        <begin position="317"/>
        <end position="343"/>
    </location>
</feature>
<organism evidence="3 4">
    <name type="scientific">Streptomyces scabiei (strain 87.22)</name>
    <dbReference type="NCBI Taxonomy" id="680198"/>
    <lineage>
        <taxon>Bacteria</taxon>
        <taxon>Bacillati</taxon>
        <taxon>Actinomycetota</taxon>
        <taxon>Actinomycetes</taxon>
        <taxon>Kitasatosporales</taxon>
        <taxon>Streptomycetaceae</taxon>
        <taxon>Streptomyces</taxon>
    </lineage>
</organism>
<feature type="region of interest" description="Disordered" evidence="1">
    <location>
        <begin position="1"/>
        <end position="34"/>
    </location>
</feature>
<keyword evidence="2" id="KW-1133">Transmembrane helix</keyword>
<reference evidence="3 4" key="1">
    <citation type="journal article" date="2010" name="Mol. Plant Microbe Interact.">
        <title>Streptomyces scabies 87-22 contains a coronafacic acid-like biosynthetic cluster that contributes to plant-microbe interactions.</title>
        <authorList>
            <person name="Bignell D.R."/>
            <person name="Seipke R.F."/>
            <person name="Huguet-Tapia J.C."/>
            <person name="Chambers A.H."/>
            <person name="Parry R.J."/>
            <person name="Loria R."/>
        </authorList>
    </citation>
    <scope>NUCLEOTIDE SEQUENCE [LARGE SCALE GENOMIC DNA]</scope>
    <source>
        <strain evidence="3 4">87.22</strain>
    </source>
</reference>
<feature type="transmembrane region" description="Helical" evidence="2">
    <location>
        <begin position="204"/>
        <end position="222"/>
    </location>
</feature>
<dbReference type="AlphaFoldDB" id="C9ZCL1"/>
<evidence type="ECO:0000313" key="4">
    <source>
        <dbReference type="Proteomes" id="UP000001444"/>
    </source>
</evidence>
<feature type="transmembrane region" description="Helical" evidence="2">
    <location>
        <begin position="41"/>
        <end position="61"/>
    </location>
</feature>
<feature type="transmembrane region" description="Helical" evidence="2">
    <location>
        <begin position="234"/>
        <end position="259"/>
    </location>
</feature>
<dbReference type="Proteomes" id="UP000001444">
    <property type="component" value="Chromosome"/>
</dbReference>
<keyword evidence="4" id="KW-1185">Reference proteome</keyword>
<feature type="compositionally biased region" description="Low complexity" evidence="1">
    <location>
        <begin position="1"/>
        <end position="32"/>
    </location>
</feature>
<feature type="transmembrane region" description="Helical" evidence="2">
    <location>
        <begin position="174"/>
        <end position="197"/>
    </location>
</feature>
<dbReference type="HOGENOM" id="CLU_045983_2_0_11"/>
<accession>C9ZCL1</accession>
<dbReference type="RefSeq" id="WP_013005251.1">
    <property type="nucleotide sequence ID" value="NC_013929.1"/>
</dbReference>
<dbReference type="GeneID" id="24309254"/>
<dbReference type="eggNOG" id="COG1511">
    <property type="taxonomic scope" value="Bacteria"/>
</dbReference>
<evidence type="ECO:0000313" key="3">
    <source>
        <dbReference type="EMBL" id="CBG74800.1"/>
    </source>
</evidence>
<dbReference type="STRING" id="680198.SCAB_78351"/>